<dbReference type="EMBL" id="CP016591">
    <property type="protein sequence ID" value="ANY18671.1"/>
    <property type="molecule type" value="Genomic_DNA"/>
</dbReference>
<evidence type="ECO:0000313" key="1">
    <source>
        <dbReference type="EMBL" id="ANY18671.1"/>
    </source>
</evidence>
<gene>
    <name evidence="1" type="ORF">A6F68_00135</name>
</gene>
<evidence type="ECO:0000313" key="2">
    <source>
        <dbReference type="Proteomes" id="UP000092932"/>
    </source>
</evidence>
<organism evidence="1 2">
    <name type="scientific">Tsuneonella dongtanensis</name>
    <dbReference type="NCBI Taxonomy" id="692370"/>
    <lineage>
        <taxon>Bacteria</taxon>
        <taxon>Pseudomonadati</taxon>
        <taxon>Pseudomonadota</taxon>
        <taxon>Alphaproteobacteria</taxon>
        <taxon>Sphingomonadales</taxon>
        <taxon>Erythrobacteraceae</taxon>
        <taxon>Tsuneonella</taxon>
    </lineage>
</organism>
<dbReference type="KEGG" id="ado:A6F68_00135"/>
<dbReference type="STRING" id="692370.A6F68_00135"/>
<accession>A0A1B2A986</accession>
<dbReference type="Proteomes" id="UP000092932">
    <property type="component" value="Chromosome"/>
</dbReference>
<reference evidence="1 2" key="1">
    <citation type="submission" date="2016-07" db="EMBL/GenBank/DDBJ databases">
        <title>Complete genome sequence of Altererythrobacter dongtanensis KCTC 22672, a type strain with esterase isolated from tidal flat.</title>
        <authorList>
            <person name="Cheng H."/>
            <person name="Wu Y.-H."/>
            <person name="Zhou P."/>
            <person name="Huo Y.-Y."/>
            <person name="Wang C.-S."/>
            <person name="Xu X.-W."/>
        </authorList>
    </citation>
    <scope>NUCLEOTIDE SEQUENCE [LARGE SCALE GENOMIC DNA]</scope>
    <source>
        <strain evidence="1 2">KCTC 22672</strain>
    </source>
</reference>
<proteinExistence type="predicted"/>
<sequence>MVSIRTGKGTQVYIAGHGLAIEEPAELAPGISVSPKVITFETSFGSRGGEEFQTHAAVLSMERLATFSIVVEHPDGGEALARKSWNAIWLFGLLALACRTHVISLYSGVPEYPHEFSLTNRHTFIRPLPCVAITPDQVRWAANYFDTYSALLGERRFRGAQRYYNNAHYLPDADAKIMLLWAGIESLLDVDAELRRSIALHAAILHGGDSEAKAARFRDVKRAYDIRSKVVHGSDVDGAKLEAAVEFASDLLLDLLRRTLEIGRMPKGAELDEAASRAAFP</sequence>
<protein>
    <submittedName>
        <fullName evidence="1">Uncharacterized protein</fullName>
    </submittedName>
</protein>
<keyword evidence="2" id="KW-1185">Reference proteome</keyword>
<name>A0A1B2A986_9SPHN</name>
<dbReference type="AlphaFoldDB" id="A0A1B2A986"/>